<dbReference type="GO" id="GO:0032543">
    <property type="term" value="P:mitochondrial translation"/>
    <property type="evidence" value="ECO:0007669"/>
    <property type="project" value="TreeGrafter"/>
</dbReference>
<evidence type="ECO:0000256" key="3">
    <source>
        <dbReference type="ARBA" id="ARBA00023274"/>
    </source>
</evidence>
<dbReference type="AlphaFoldDB" id="A0A915DTD5"/>
<comment type="similarity">
    <text evidence="1">Belongs to the bacterial ribosomal protein bS18 family.</text>
</comment>
<sequence>MVAALPLQLRLYCTTTNMTDEDIKKSIEMTDEDVQKSIKMADEDYPVNLRFNPYKKEDRKCILCRHQVKLDYKNTRLLQQFVSSFSGRDQHITGLCSQQHSILMKTVAISRRAGYMPVMVKDPKFLRDPKLFDPLKPIRPHSFA</sequence>
<dbReference type="PANTHER" id="PTHR13479">
    <property type="entry name" value="30S RIBOSOMAL PROTEIN S18"/>
    <property type="match status" value="1"/>
</dbReference>
<keyword evidence="2" id="KW-0689">Ribosomal protein</keyword>
<name>A0A915DTD5_9BILA</name>
<proteinExistence type="inferred from homology"/>
<dbReference type="Pfam" id="PF01084">
    <property type="entry name" value="Ribosomal_S18"/>
    <property type="match status" value="1"/>
</dbReference>
<dbReference type="GO" id="GO:0005763">
    <property type="term" value="C:mitochondrial small ribosomal subunit"/>
    <property type="evidence" value="ECO:0007669"/>
    <property type="project" value="TreeGrafter"/>
</dbReference>
<dbReference type="WBParaSite" id="jg23318">
    <property type="protein sequence ID" value="jg23318"/>
    <property type="gene ID" value="jg23318"/>
</dbReference>
<reference evidence="5" key="1">
    <citation type="submission" date="2022-11" db="UniProtKB">
        <authorList>
            <consortium name="WormBaseParasite"/>
        </authorList>
    </citation>
    <scope>IDENTIFICATION</scope>
</reference>
<organism evidence="4 5">
    <name type="scientific">Ditylenchus dipsaci</name>
    <dbReference type="NCBI Taxonomy" id="166011"/>
    <lineage>
        <taxon>Eukaryota</taxon>
        <taxon>Metazoa</taxon>
        <taxon>Ecdysozoa</taxon>
        <taxon>Nematoda</taxon>
        <taxon>Chromadorea</taxon>
        <taxon>Rhabditida</taxon>
        <taxon>Tylenchina</taxon>
        <taxon>Tylenchomorpha</taxon>
        <taxon>Sphaerularioidea</taxon>
        <taxon>Anguinidae</taxon>
        <taxon>Anguininae</taxon>
        <taxon>Ditylenchus</taxon>
    </lineage>
</organism>
<keyword evidence="3" id="KW-0687">Ribonucleoprotein</keyword>
<evidence type="ECO:0000313" key="5">
    <source>
        <dbReference type="WBParaSite" id="jg23318"/>
    </source>
</evidence>
<dbReference type="Proteomes" id="UP000887574">
    <property type="component" value="Unplaced"/>
</dbReference>
<evidence type="ECO:0000256" key="1">
    <source>
        <dbReference type="ARBA" id="ARBA00005589"/>
    </source>
</evidence>
<dbReference type="GO" id="GO:0003735">
    <property type="term" value="F:structural constituent of ribosome"/>
    <property type="evidence" value="ECO:0007669"/>
    <property type="project" value="InterPro"/>
</dbReference>
<dbReference type="GO" id="GO:0070181">
    <property type="term" value="F:small ribosomal subunit rRNA binding"/>
    <property type="evidence" value="ECO:0007669"/>
    <property type="project" value="TreeGrafter"/>
</dbReference>
<accession>A0A915DTD5</accession>
<evidence type="ECO:0000313" key="4">
    <source>
        <dbReference type="Proteomes" id="UP000887574"/>
    </source>
</evidence>
<dbReference type="PANTHER" id="PTHR13479:SF40">
    <property type="entry name" value="SMALL RIBOSOMAL SUBUNIT PROTEIN BS18M"/>
    <property type="match status" value="1"/>
</dbReference>
<protein>
    <submittedName>
        <fullName evidence="5">Mitochondrial ribosomal protein S18C</fullName>
    </submittedName>
</protein>
<keyword evidence="4" id="KW-1185">Reference proteome</keyword>
<dbReference type="InterPro" id="IPR001648">
    <property type="entry name" value="Ribosomal_bS18"/>
</dbReference>
<dbReference type="Gene3D" id="4.10.640.10">
    <property type="entry name" value="Ribosomal protein S18"/>
    <property type="match status" value="1"/>
</dbReference>
<dbReference type="InterPro" id="IPR036870">
    <property type="entry name" value="Ribosomal_bS18_sf"/>
</dbReference>
<evidence type="ECO:0000256" key="2">
    <source>
        <dbReference type="ARBA" id="ARBA00022980"/>
    </source>
</evidence>
<dbReference type="SUPFAM" id="SSF46911">
    <property type="entry name" value="Ribosomal protein S18"/>
    <property type="match status" value="1"/>
</dbReference>